<dbReference type="InParanoid" id="A2GCN9"/>
<name>A2GCN9_TRIV3</name>
<dbReference type="AlphaFoldDB" id="A2GCN9"/>
<reference evidence="1" key="1">
    <citation type="submission" date="2006-10" db="EMBL/GenBank/DDBJ databases">
        <authorList>
            <person name="Amadeo P."/>
            <person name="Zhao Q."/>
            <person name="Wortman J."/>
            <person name="Fraser-Liggett C."/>
            <person name="Carlton J."/>
        </authorList>
    </citation>
    <scope>NUCLEOTIDE SEQUENCE</scope>
    <source>
        <strain evidence="1">G3</strain>
    </source>
</reference>
<accession>A2GCN9</accession>
<gene>
    <name evidence="1" type="ORF">TVAG_181710</name>
</gene>
<dbReference type="Proteomes" id="UP000001542">
    <property type="component" value="Unassembled WGS sequence"/>
</dbReference>
<dbReference type="EMBL" id="DS115078">
    <property type="protein sequence ID" value="EAX85078.1"/>
    <property type="molecule type" value="Genomic_DNA"/>
</dbReference>
<dbReference type="VEuPathDB" id="TrichDB:TVAGG3_0424460"/>
<sequence length="64" mass="7573">MSGFHLRRRNIHQLDCGTHGSRHGLFSCVCNPGKTDRHQFFDTTISTNWTYEDYHTWFDSLKVN</sequence>
<organism evidence="1 2">
    <name type="scientific">Trichomonas vaginalis (strain ATCC PRA-98 / G3)</name>
    <dbReference type="NCBI Taxonomy" id="412133"/>
    <lineage>
        <taxon>Eukaryota</taxon>
        <taxon>Metamonada</taxon>
        <taxon>Parabasalia</taxon>
        <taxon>Trichomonadida</taxon>
        <taxon>Trichomonadidae</taxon>
        <taxon>Trichomonas</taxon>
    </lineage>
</organism>
<keyword evidence="2" id="KW-1185">Reference proteome</keyword>
<proteinExistence type="predicted"/>
<protein>
    <submittedName>
        <fullName evidence="1">Uncharacterized protein</fullName>
    </submittedName>
</protein>
<evidence type="ECO:0000313" key="2">
    <source>
        <dbReference type="Proteomes" id="UP000001542"/>
    </source>
</evidence>
<dbReference type="KEGG" id="tva:4742716"/>
<dbReference type="VEuPathDB" id="TrichDB:TVAG_181710"/>
<evidence type="ECO:0000313" key="1">
    <source>
        <dbReference type="EMBL" id="EAX85078.1"/>
    </source>
</evidence>
<dbReference type="RefSeq" id="XP_001298008.1">
    <property type="nucleotide sequence ID" value="XM_001298007.1"/>
</dbReference>
<reference evidence="1" key="2">
    <citation type="journal article" date="2007" name="Science">
        <title>Draft genome sequence of the sexually transmitted pathogen Trichomonas vaginalis.</title>
        <authorList>
            <person name="Carlton J.M."/>
            <person name="Hirt R.P."/>
            <person name="Silva J.C."/>
            <person name="Delcher A.L."/>
            <person name="Schatz M."/>
            <person name="Zhao Q."/>
            <person name="Wortman J.R."/>
            <person name="Bidwell S.L."/>
            <person name="Alsmark U.C.M."/>
            <person name="Besteiro S."/>
            <person name="Sicheritz-Ponten T."/>
            <person name="Noel C.J."/>
            <person name="Dacks J.B."/>
            <person name="Foster P.G."/>
            <person name="Simillion C."/>
            <person name="Van de Peer Y."/>
            <person name="Miranda-Saavedra D."/>
            <person name="Barton G.J."/>
            <person name="Westrop G.D."/>
            <person name="Mueller S."/>
            <person name="Dessi D."/>
            <person name="Fiori P.L."/>
            <person name="Ren Q."/>
            <person name="Paulsen I."/>
            <person name="Zhang H."/>
            <person name="Bastida-Corcuera F.D."/>
            <person name="Simoes-Barbosa A."/>
            <person name="Brown M.T."/>
            <person name="Hayes R.D."/>
            <person name="Mukherjee M."/>
            <person name="Okumura C.Y."/>
            <person name="Schneider R."/>
            <person name="Smith A.J."/>
            <person name="Vanacova S."/>
            <person name="Villalvazo M."/>
            <person name="Haas B.J."/>
            <person name="Pertea M."/>
            <person name="Feldblyum T.V."/>
            <person name="Utterback T.R."/>
            <person name="Shu C.L."/>
            <person name="Osoegawa K."/>
            <person name="de Jong P.J."/>
            <person name="Hrdy I."/>
            <person name="Horvathova L."/>
            <person name="Zubacova Z."/>
            <person name="Dolezal P."/>
            <person name="Malik S.B."/>
            <person name="Logsdon J.M. Jr."/>
            <person name="Henze K."/>
            <person name="Gupta A."/>
            <person name="Wang C.C."/>
            <person name="Dunne R.L."/>
            <person name="Upcroft J.A."/>
            <person name="Upcroft P."/>
            <person name="White O."/>
            <person name="Salzberg S.L."/>
            <person name="Tang P."/>
            <person name="Chiu C.-H."/>
            <person name="Lee Y.-S."/>
            <person name="Embley T.M."/>
            <person name="Coombs G.H."/>
            <person name="Mottram J.C."/>
            <person name="Tachezy J."/>
            <person name="Fraser-Liggett C.M."/>
            <person name="Johnson P.J."/>
        </authorList>
    </citation>
    <scope>NUCLEOTIDE SEQUENCE [LARGE SCALE GENOMIC DNA]</scope>
    <source>
        <strain evidence="1">G3</strain>
    </source>
</reference>